<dbReference type="EMBL" id="CP013862">
    <property type="protein sequence ID" value="ALX47722.1"/>
    <property type="molecule type" value="Genomic_DNA"/>
</dbReference>
<dbReference type="RefSeq" id="WP_068441825.1">
    <property type="nucleotide sequence ID" value="NZ_CP013862.1"/>
</dbReference>
<dbReference type="InterPro" id="IPR009057">
    <property type="entry name" value="Homeodomain-like_sf"/>
</dbReference>
<dbReference type="STRING" id="1472767.AOX59_03345"/>
<organism evidence="4 5">
    <name type="scientific">Lentibacillus amyloliquefaciens</name>
    <dbReference type="NCBI Taxonomy" id="1472767"/>
    <lineage>
        <taxon>Bacteria</taxon>
        <taxon>Bacillati</taxon>
        <taxon>Bacillota</taxon>
        <taxon>Bacilli</taxon>
        <taxon>Bacillales</taxon>
        <taxon>Bacillaceae</taxon>
        <taxon>Lentibacillus</taxon>
    </lineage>
</organism>
<dbReference type="GO" id="GO:0003677">
    <property type="term" value="F:DNA binding"/>
    <property type="evidence" value="ECO:0007669"/>
    <property type="project" value="UniProtKB-UniRule"/>
</dbReference>
<dbReference type="AlphaFoldDB" id="A0A0U4G4X8"/>
<sequence length="232" mass="27120">MSTTRKDIQRARMWRYFIEAAVDVIENEGIRNVTIRKIAGHAGFTSSTAYNYFRDLSHLKFFASMRFTADYIEDLPAYMNKGTNTIEKWLYAWKCFCIHSFEQPEIYSVIFMEDLGSTPEEFLDEYYRIYKEDLIGLPEAIKPLVMEHSFAKRSATYIQSAVDEGMLAQKDVNFAADITLMIWKGMINTVLNKRRDFSKEEASEKTLLYVYESVIHLIPPEKQSEIHVDLKL</sequence>
<dbReference type="Pfam" id="PF00440">
    <property type="entry name" value="TetR_N"/>
    <property type="match status" value="1"/>
</dbReference>
<reference evidence="4 5" key="1">
    <citation type="submission" date="2016-01" db="EMBL/GenBank/DDBJ databases">
        <title>Complete genome sequence of strain Lentibacillus amyloliquefaciens LAM0015T isolated from saline sediment.</title>
        <authorList>
            <person name="Wang J.-L."/>
            <person name="He M.-X."/>
        </authorList>
    </citation>
    <scope>NUCLEOTIDE SEQUENCE [LARGE SCALE GENOMIC DNA]</scope>
    <source>
        <strain evidence="4 5">LAM0015</strain>
    </source>
</reference>
<dbReference type="SUPFAM" id="SSF46689">
    <property type="entry name" value="Homeodomain-like"/>
    <property type="match status" value="1"/>
</dbReference>
<dbReference type="OrthoDB" id="5366068at2"/>
<accession>A0A0U4G4X8</accession>
<dbReference type="Gene3D" id="1.10.357.10">
    <property type="entry name" value="Tetracycline Repressor, domain 2"/>
    <property type="match status" value="1"/>
</dbReference>
<evidence type="ECO:0000313" key="4">
    <source>
        <dbReference type="EMBL" id="ALX47722.1"/>
    </source>
</evidence>
<evidence type="ECO:0000259" key="3">
    <source>
        <dbReference type="PROSITE" id="PS50977"/>
    </source>
</evidence>
<keyword evidence="1 2" id="KW-0238">DNA-binding</keyword>
<dbReference type="Proteomes" id="UP000050331">
    <property type="component" value="Chromosome"/>
</dbReference>
<evidence type="ECO:0000256" key="2">
    <source>
        <dbReference type="PROSITE-ProRule" id="PRU00335"/>
    </source>
</evidence>
<feature type="domain" description="HTH tetR-type" evidence="3">
    <location>
        <begin position="11"/>
        <end position="71"/>
    </location>
</feature>
<name>A0A0U4G4X8_9BACI</name>
<gene>
    <name evidence="4" type="ORF">AOX59_03345</name>
</gene>
<evidence type="ECO:0000256" key="1">
    <source>
        <dbReference type="ARBA" id="ARBA00023125"/>
    </source>
</evidence>
<dbReference type="PROSITE" id="PS50977">
    <property type="entry name" value="HTH_TETR_2"/>
    <property type="match status" value="1"/>
</dbReference>
<keyword evidence="5" id="KW-1185">Reference proteome</keyword>
<feature type="DNA-binding region" description="H-T-H motif" evidence="2">
    <location>
        <begin position="34"/>
        <end position="53"/>
    </location>
</feature>
<dbReference type="KEGG" id="lao:AOX59_03345"/>
<evidence type="ECO:0000313" key="5">
    <source>
        <dbReference type="Proteomes" id="UP000050331"/>
    </source>
</evidence>
<protein>
    <submittedName>
        <fullName evidence="4">TetR family transcriptional regulator</fullName>
    </submittedName>
</protein>
<dbReference type="InterPro" id="IPR001647">
    <property type="entry name" value="HTH_TetR"/>
</dbReference>
<proteinExistence type="predicted"/>